<reference evidence="1 2" key="1">
    <citation type="journal article" date="2022" name="Nat. Genet.">
        <title>Improved pea reference genome and pan-genome highlight genomic features and evolutionary characteristics.</title>
        <authorList>
            <person name="Yang T."/>
            <person name="Liu R."/>
            <person name="Luo Y."/>
            <person name="Hu S."/>
            <person name="Wang D."/>
            <person name="Wang C."/>
            <person name="Pandey M.K."/>
            <person name="Ge S."/>
            <person name="Xu Q."/>
            <person name="Li N."/>
            <person name="Li G."/>
            <person name="Huang Y."/>
            <person name="Saxena R.K."/>
            <person name="Ji Y."/>
            <person name="Li M."/>
            <person name="Yan X."/>
            <person name="He Y."/>
            <person name="Liu Y."/>
            <person name="Wang X."/>
            <person name="Xiang C."/>
            <person name="Varshney R.K."/>
            <person name="Ding H."/>
            <person name="Gao S."/>
            <person name="Zong X."/>
        </authorList>
    </citation>
    <scope>NUCLEOTIDE SEQUENCE [LARGE SCALE GENOMIC DNA]</scope>
    <source>
        <strain evidence="1 2">cv. Zhongwan 6</strain>
    </source>
</reference>
<evidence type="ECO:0000313" key="2">
    <source>
        <dbReference type="Proteomes" id="UP001058974"/>
    </source>
</evidence>
<accession>A0A9D4XDJ6</accession>
<sequence>MKSQYPKANWSINNLVLDEPLQEVKIGSQLCPEAKKGLIDLLRDYPDVFSWSYQDMSRLDSETVEHRLPLKPECLPVKQKLRRTHPNMALKIKEEV</sequence>
<dbReference type="EMBL" id="JAMSHJ010000004">
    <property type="protein sequence ID" value="KAI5416875.1"/>
    <property type="molecule type" value="Genomic_DNA"/>
</dbReference>
<gene>
    <name evidence="1" type="ORF">KIW84_041757</name>
</gene>
<organism evidence="1 2">
    <name type="scientific">Pisum sativum</name>
    <name type="common">Garden pea</name>
    <name type="synonym">Lathyrus oleraceus</name>
    <dbReference type="NCBI Taxonomy" id="3888"/>
    <lineage>
        <taxon>Eukaryota</taxon>
        <taxon>Viridiplantae</taxon>
        <taxon>Streptophyta</taxon>
        <taxon>Embryophyta</taxon>
        <taxon>Tracheophyta</taxon>
        <taxon>Spermatophyta</taxon>
        <taxon>Magnoliopsida</taxon>
        <taxon>eudicotyledons</taxon>
        <taxon>Gunneridae</taxon>
        <taxon>Pentapetalae</taxon>
        <taxon>rosids</taxon>
        <taxon>fabids</taxon>
        <taxon>Fabales</taxon>
        <taxon>Fabaceae</taxon>
        <taxon>Papilionoideae</taxon>
        <taxon>50 kb inversion clade</taxon>
        <taxon>NPAAA clade</taxon>
        <taxon>Hologalegina</taxon>
        <taxon>IRL clade</taxon>
        <taxon>Fabeae</taxon>
        <taxon>Lathyrus</taxon>
    </lineage>
</organism>
<proteinExistence type="predicted"/>
<evidence type="ECO:0000313" key="1">
    <source>
        <dbReference type="EMBL" id="KAI5416875.1"/>
    </source>
</evidence>
<comment type="caution">
    <text evidence="1">The sequence shown here is derived from an EMBL/GenBank/DDBJ whole genome shotgun (WGS) entry which is preliminary data.</text>
</comment>
<keyword evidence="2" id="KW-1185">Reference proteome</keyword>
<dbReference type="AlphaFoldDB" id="A0A9D4XDJ6"/>
<dbReference type="Gramene" id="Psat04G0175700-T1">
    <property type="protein sequence ID" value="KAI5416875.1"/>
    <property type="gene ID" value="KIW84_041757"/>
</dbReference>
<dbReference type="Proteomes" id="UP001058974">
    <property type="component" value="Chromosome 4"/>
</dbReference>
<name>A0A9D4XDJ6_PEA</name>
<protein>
    <submittedName>
        <fullName evidence="1">Uncharacterized protein</fullName>
    </submittedName>
</protein>